<sequence length="98" mass="10691">MSADPPLEPAAIQSALAALPGWSVDGDSLTKEYTFADFRAALVFMMQVGFEADAMDHHPEWTNVYDTVTVRLRTHHAGNKITAKDITLATAMEKIVTA</sequence>
<dbReference type="KEGG" id="slom:PXH66_14440"/>
<organism evidence="5 6">
    <name type="scientific">Synoicihabitans lomoniglobus</name>
    <dbReference type="NCBI Taxonomy" id="2909285"/>
    <lineage>
        <taxon>Bacteria</taxon>
        <taxon>Pseudomonadati</taxon>
        <taxon>Verrucomicrobiota</taxon>
        <taxon>Opitutia</taxon>
        <taxon>Opitutales</taxon>
        <taxon>Opitutaceae</taxon>
        <taxon>Synoicihabitans</taxon>
    </lineage>
</organism>
<evidence type="ECO:0000313" key="6">
    <source>
        <dbReference type="Proteomes" id="UP001218638"/>
    </source>
</evidence>
<protein>
    <recommendedName>
        <fullName evidence="4">Putative pterin-4-alpha-carbinolamine dehydratase</fullName>
        <shortName evidence="4">PHS</shortName>
        <ecNumber evidence="4">4.2.1.96</ecNumber>
    </recommendedName>
    <alternativeName>
        <fullName evidence="4">4-alpha-hydroxy-tetrahydropterin dehydratase</fullName>
    </alternativeName>
    <alternativeName>
        <fullName evidence="4">Pterin carbinolamine dehydratase</fullName>
        <shortName evidence="4">PCD</shortName>
    </alternativeName>
</protein>
<evidence type="ECO:0000256" key="3">
    <source>
        <dbReference type="ARBA" id="ARBA00023239"/>
    </source>
</evidence>
<dbReference type="EMBL" id="CP119075">
    <property type="protein sequence ID" value="WED63533.1"/>
    <property type="molecule type" value="Genomic_DNA"/>
</dbReference>
<comment type="catalytic activity">
    <reaction evidence="1 4">
        <text>(4aS,6R)-4a-hydroxy-L-erythro-5,6,7,8-tetrahydrobiopterin = (6R)-L-erythro-6,7-dihydrobiopterin + H2O</text>
        <dbReference type="Rhea" id="RHEA:11920"/>
        <dbReference type="ChEBI" id="CHEBI:15377"/>
        <dbReference type="ChEBI" id="CHEBI:15642"/>
        <dbReference type="ChEBI" id="CHEBI:43120"/>
        <dbReference type="EC" id="4.2.1.96"/>
    </reaction>
</comment>
<dbReference type="AlphaFoldDB" id="A0AAE9ZW15"/>
<dbReference type="RefSeq" id="WP_330929742.1">
    <property type="nucleotide sequence ID" value="NZ_CP119075.1"/>
</dbReference>
<dbReference type="InterPro" id="IPR036428">
    <property type="entry name" value="PCD_sf"/>
</dbReference>
<evidence type="ECO:0000256" key="4">
    <source>
        <dbReference type="HAMAP-Rule" id="MF_00434"/>
    </source>
</evidence>
<comment type="similarity">
    <text evidence="2 4">Belongs to the pterin-4-alpha-carbinolamine dehydratase family.</text>
</comment>
<accession>A0AAE9ZW15</accession>
<dbReference type="Pfam" id="PF01329">
    <property type="entry name" value="Pterin_4a"/>
    <property type="match status" value="1"/>
</dbReference>
<gene>
    <name evidence="5" type="ORF">PXH66_14440</name>
</gene>
<dbReference type="Gene3D" id="3.30.1360.20">
    <property type="entry name" value="Transcriptional coactivator/pterin dehydratase"/>
    <property type="match status" value="1"/>
</dbReference>
<evidence type="ECO:0000313" key="5">
    <source>
        <dbReference type="EMBL" id="WED63533.1"/>
    </source>
</evidence>
<dbReference type="HAMAP" id="MF_00434">
    <property type="entry name" value="Pterin_4_alpha"/>
    <property type="match status" value="1"/>
</dbReference>
<dbReference type="GO" id="GO:0008124">
    <property type="term" value="F:4-alpha-hydroxytetrahydrobiopterin dehydratase activity"/>
    <property type="evidence" value="ECO:0007669"/>
    <property type="project" value="UniProtKB-UniRule"/>
</dbReference>
<reference evidence="5" key="1">
    <citation type="submission" date="2023-03" db="EMBL/GenBank/DDBJ databases">
        <title>Lomoglobus Profundus gen. nov., sp. nov., a novel member of the phylum Verrucomicrobia, isolated from deep-marine sediment of South China Sea.</title>
        <authorList>
            <person name="Ahmad T."/>
            <person name="Ishaq S.E."/>
            <person name="Wang F."/>
        </authorList>
    </citation>
    <scope>NUCLEOTIDE SEQUENCE</scope>
    <source>
        <strain evidence="5">LMO-M01</strain>
    </source>
</reference>
<proteinExistence type="inferred from homology"/>
<name>A0AAE9ZW15_9BACT</name>
<dbReference type="NCBIfam" id="NF002017">
    <property type="entry name" value="PRK00823.1-2"/>
    <property type="match status" value="1"/>
</dbReference>
<dbReference type="GO" id="GO:0006729">
    <property type="term" value="P:tetrahydrobiopterin biosynthetic process"/>
    <property type="evidence" value="ECO:0007669"/>
    <property type="project" value="InterPro"/>
</dbReference>
<dbReference type="EC" id="4.2.1.96" evidence="4"/>
<evidence type="ECO:0000256" key="2">
    <source>
        <dbReference type="ARBA" id="ARBA00006472"/>
    </source>
</evidence>
<keyword evidence="3 4" id="KW-0456">Lyase</keyword>
<evidence type="ECO:0000256" key="1">
    <source>
        <dbReference type="ARBA" id="ARBA00001554"/>
    </source>
</evidence>
<dbReference type="PANTHER" id="PTHR12599">
    <property type="entry name" value="PTERIN-4-ALPHA-CARBINOLAMINE DEHYDRATASE"/>
    <property type="match status" value="1"/>
</dbReference>
<keyword evidence="6" id="KW-1185">Reference proteome</keyword>
<dbReference type="Proteomes" id="UP001218638">
    <property type="component" value="Chromosome"/>
</dbReference>
<dbReference type="InterPro" id="IPR001533">
    <property type="entry name" value="Pterin_deHydtase"/>
</dbReference>
<dbReference type="SUPFAM" id="SSF55248">
    <property type="entry name" value="PCD-like"/>
    <property type="match status" value="1"/>
</dbReference>
<dbReference type="PANTHER" id="PTHR12599:SF0">
    <property type="entry name" value="PTERIN-4-ALPHA-CARBINOLAMINE DEHYDRATASE"/>
    <property type="match status" value="1"/>
</dbReference>